<name>A0A199XNR0_9FLAO</name>
<accession>A0A199XNR0</accession>
<organism evidence="1 2">
    <name type="scientific">Flavobacterium succinicans</name>
    <dbReference type="NCBI Taxonomy" id="29536"/>
    <lineage>
        <taxon>Bacteria</taxon>
        <taxon>Pseudomonadati</taxon>
        <taxon>Bacteroidota</taxon>
        <taxon>Flavobacteriia</taxon>
        <taxon>Flavobacteriales</taxon>
        <taxon>Flavobacteriaceae</taxon>
        <taxon>Flavobacterium</taxon>
    </lineage>
</organism>
<evidence type="ECO:0000313" key="2">
    <source>
        <dbReference type="Proteomes" id="UP000093807"/>
    </source>
</evidence>
<evidence type="ECO:0000313" key="1">
    <source>
        <dbReference type="EMBL" id="OAZ03052.1"/>
    </source>
</evidence>
<dbReference type="AlphaFoldDB" id="A0A199XNR0"/>
<dbReference type="EMBL" id="JMTM01000070">
    <property type="protein sequence ID" value="OAZ03052.1"/>
    <property type="molecule type" value="Genomic_DNA"/>
</dbReference>
<sequence length="80" mass="8812">MQSFQLILGVTPFSQGGNKTNVLFAPLPKCGRAIRATSVASCYPLRKPAHKDKSAQTTTVYKIFKKLNKQKSSVENVLMV</sequence>
<comment type="caution">
    <text evidence="1">The sequence shown here is derived from an EMBL/GenBank/DDBJ whole genome shotgun (WGS) entry which is preliminary data.</text>
</comment>
<dbReference type="Proteomes" id="UP000093807">
    <property type="component" value="Unassembled WGS sequence"/>
</dbReference>
<reference evidence="1 2" key="1">
    <citation type="submission" date="2016-06" db="EMBL/GenBank/DDBJ databases">
        <title>Draft genome sequence of Flavobacterium succinicans strain DD5b.</title>
        <authorList>
            <person name="Poehlein A."/>
            <person name="Daniel R."/>
            <person name="Simeonova D.D."/>
        </authorList>
    </citation>
    <scope>NUCLEOTIDE SEQUENCE [LARGE SCALE GENOMIC DNA]</scope>
    <source>
        <strain evidence="1 2">DD5b</strain>
    </source>
</reference>
<protein>
    <submittedName>
        <fullName evidence="1">Uncharacterized protein</fullName>
    </submittedName>
</protein>
<keyword evidence="2" id="KW-1185">Reference proteome</keyword>
<proteinExistence type="predicted"/>
<gene>
    <name evidence="1" type="ORF">FLB_27270</name>
</gene>